<protein>
    <submittedName>
        <fullName evidence="1">Uncharacterized protein</fullName>
    </submittedName>
</protein>
<proteinExistence type="predicted"/>
<dbReference type="AlphaFoldDB" id="A0A7S0RSP8"/>
<accession>A0A7S0RSP8</accession>
<dbReference type="EMBL" id="HBFB01021521">
    <property type="protein sequence ID" value="CAD8684967.1"/>
    <property type="molecule type" value="Transcribed_RNA"/>
</dbReference>
<sequence>MHHNLSGPRVDRAYAPTSRNCRVQTRASFVPKASQDIDGPSTSGRSLANHTTSAVALAVCSTCITVAMHLCPPAWGQEQAPMTAQPLAEIAGLFGGGENERDPITPFTLYGTTFKKFVIEKLQGEKIVSRSRGFTVDTCIASANTDQETPSFQFLPVGEKVRAAGNTVCEQAVGSDMKQTCASSCEAACNRALDLFEVSEAKRSGFSLLEKDRTRLRKTCIRECSIDCTRPGKAYDFVIPYRK</sequence>
<evidence type="ECO:0000313" key="1">
    <source>
        <dbReference type="EMBL" id="CAD8684967.1"/>
    </source>
</evidence>
<reference evidence="1" key="1">
    <citation type="submission" date="2021-01" db="EMBL/GenBank/DDBJ databases">
        <authorList>
            <person name="Corre E."/>
            <person name="Pelletier E."/>
            <person name="Niang G."/>
            <person name="Scheremetjew M."/>
            <person name="Finn R."/>
            <person name="Kale V."/>
            <person name="Holt S."/>
            <person name="Cochrane G."/>
            <person name="Meng A."/>
            <person name="Brown T."/>
            <person name="Cohen L."/>
        </authorList>
    </citation>
    <scope>NUCLEOTIDE SEQUENCE</scope>
    <source>
        <strain evidence="1">SAG 11-49</strain>
    </source>
</reference>
<gene>
    <name evidence="1" type="ORF">CLEI1391_LOCUS12075</name>
</gene>
<organism evidence="1">
    <name type="scientific">Chlamydomonas leiostraca</name>
    <dbReference type="NCBI Taxonomy" id="1034604"/>
    <lineage>
        <taxon>Eukaryota</taxon>
        <taxon>Viridiplantae</taxon>
        <taxon>Chlorophyta</taxon>
        <taxon>core chlorophytes</taxon>
        <taxon>Chlorophyceae</taxon>
        <taxon>CS clade</taxon>
        <taxon>Chlamydomonadales</taxon>
        <taxon>Chlamydomonadaceae</taxon>
        <taxon>Chlamydomonas</taxon>
    </lineage>
</organism>
<name>A0A7S0RSP8_9CHLO</name>